<keyword evidence="2" id="KW-0805">Transcription regulation</keyword>
<dbReference type="InterPro" id="IPR050950">
    <property type="entry name" value="HTH-type_LysR_regulators"/>
</dbReference>
<sequence>MRVDVLGLQAFVSIAERGSFRAAASHLNLSQTALSHRIRKLEESLGTPLFLRTTRQVSLTAAGTTLLPRARRIFEDLGFAINEVRVDLREGDEQVSLGCLPTVAAHCMPAVIAAFAARHPGVGVRIHDNSASEIADKVQSGEAEFGVTIVAANRWDLELKPVVKEPFVLVSHRSMPLAQEASLTWAQLQDEPLVRISAETGNRILIDDALGARRESLTWRYEVQRVVTAVSLVRSRIGYAVVPQLSLDIVDAGELVAIPLRSPAVTRTLGIITRKSVPLRPVTRDLITLLSQALKRSVVPRRDEEK</sequence>
<evidence type="ECO:0000256" key="1">
    <source>
        <dbReference type="ARBA" id="ARBA00009437"/>
    </source>
</evidence>
<feature type="domain" description="HTH lysR-type" evidence="5">
    <location>
        <begin position="1"/>
        <end position="60"/>
    </location>
</feature>
<dbReference type="InterPro" id="IPR005119">
    <property type="entry name" value="LysR_subst-bd"/>
</dbReference>
<keyword evidence="4" id="KW-0804">Transcription</keyword>
<reference evidence="7" key="1">
    <citation type="submission" date="2016-10" db="EMBL/GenBank/DDBJ databases">
        <authorList>
            <person name="Varghese N."/>
            <person name="Submissions S."/>
        </authorList>
    </citation>
    <scope>NUCLEOTIDE SEQUENCE [LARGE SCALE GENOMIC DNA]</scope>
    <source>
        <strain evidence="7">LMG 26383,CCUG 61248,R- 45681</strain>
    </source>
</reference>
<name>A0A1H7T3T1_9HYPH</name>
<evidence type="ECO:0000256" key="3">
    <source>
        <dbReference type="ARBA" id="ARBA00023125"/>
    </source>
</evidence>
<dbReference type="GO" id="GO:0003677">
    <property type="term" value="F:DNA binding"/>
    <property type="evidence" value="ECO:0007669"/>
    <property type="project" value="UniProtKB-KW"/>
</dbReference>
<organism evidence="6 7">
    <name type="scientific">Bosea lupini</name>
    <dbReference type="NCBI Taxonomy" id="1036779"/>
    <lineage>
        <taxon>Bacteria</taxon>
        <taxon>Pseudomonadati</taxon>
        <taxon>Pseudomonadota</taxon>
        <taxon>Alphaproteobacteria</taxon>
        <taxon>Hyphomicrobiales</taxon>
        <taxon>Boseaceae</taxon>
        <taxon>Bosea</taxon>
    </lineage>
</organism>
<dbReference type="Pfam" id="PF00126">
    <property type="entry name" value="HTH_1"/>
    <property type="match status" value="1"/>
</dbReference>
<dbReference type="InterPro" id="IPR036390">
    <property type="entry name" value="WH_DNA-bd_sf"/>
</dbReference>
<evidence type="ECO:0000256" key="2">
    <source>
        <dbReference type="ARBA" id="ARBA00023015"/>
    </source>
</evidence>
<dbReference type="PANTHER" id="PTHR30419">
    <property type="entry name" value="HTH-TYPE TRANSCRIPTIONAL REGULATOR YBHD"/>
    <property type="match status" value="1"/>
</dbReference>
<dbReference type="InterPro" id="IPR036388">
    <property type="entry name" value="WH-like_DNA-bd_sf"/>
</dbReference>
<dbReference type="GO" id="GO:0003700">
    <property type="term" value="F:DNA-binding transcription factor activity"/>
    <property type="evidence" value="ECO:0007669"/>
    <property type="project" value="InterPro"/>
</dbReference>
<evidence type="ECO:0000256" key="4">
    <source>
        <dbReference type="ARBA" id="ARBA00023163"/>
    </source>
</evidence>
<dbReference type="PRINTS" id="PR00039">
    <property type="entry name" value="HTHLYSR"/>
</dbReference>
<dbReference type="STRING" id="1036779.SAMN04515666_105307"/>
<dbReference type="SUPFAM" id="SSF53850">
    <property type="entry name" value="Periplasmic binding protein-like II"/>
    <property type="match status" value="1"/>
</dbReference>
<dbReference type="InterPro" id="IPR000847">
    <property type="entry name" value="LysR_HTH_N"/>
</dbReference>
<evidence type="ECO:0000313" key="7">
    <source>
        <dbReference type="Proteomes" id="UP000199664"/>
    </source>
</evidence>
<dbReference type="SUPFAM" id="SSF46785">
    <property type="entry name" value="Winged helix' DNA-binding domain"/>
    <property type="match status" value="1"/>
</dbReference>
<dbReference type="Gene3D" id="3.40.190.10">
    <property type="entry name" value="Periplasmic binding protein-like II"/>
    <property type="match status" value="2"/>
</dbReference>
<dbReference type="Gene3D" id="1.10.10.10">
    <property type="entry name" value="Winged helix-like DNA-binding domain superfamily/Winged helix DNA-binding domain"/>
    <property type="match status" value="1"/>
</dbReference>
<dbReference type="Proteomes" id="UP000199664">
    <property type="component" value="Unassembled WGS sequence"/>
</dbReference>
<dbReference type="RefSeq" id="WP_091836685.1">
    <property type="nucleotide sequence ID" value="NZ_FOAN01000005.1"/>
</dbReference>
<dbReference type="FunFam" id="1.10.10.10:FF:000001">
    <property type="entry name" value="LysR family transcriptional regulator"/>
    <property type="match status" value="1"/>
</dbReference>
<comment type="similarity">
    <text evidence="1">Belongs to the LysR transcriptional regulatory family.</text>
</comment>
<evidence type="ECO:0000259" key="5">
    <source>
        <dbReference type="PROSITE" id="PS50931"/>
    </source>
</evidence>
<gene>
    <name evidence="6" type="ORF">SAMN04515666_105307</name>
</gene>
<dbReference type="PROSITE" id="PS50931">
    <property type="entry name" value="HTH_LYSR"/>
    <property type="match status" value="1"/>
</dbReference>
<accession>A0A1H7T3T1</accession>
<protein>
    <submittedName>
        <fullName evidence="6">DNA-binding transcriptional regulator, LysR family</fullName>
    </submittedName>
</protein>
<dbReference type="Pfam" id="PF03466">
    <property type="entry name" value="LysR_substrate"/>
    <property type="match status" value="1"/>
</dbReference>
<dbReference type="GO" id="GO:0005829">
    <property type="term" value="C:cytosol"/>
    <property type="evidence" value="ECO:0007669"/>
    <property type="project" value="TreeGrafter"/>
</dbReference>
<dbReference type="EMBL" id="FOAN01000005">
    <property type="protein sequence ID" value="SEL78457.1"/>
    <property type="molecule type" value="Genomic_DNA"/>
</dbReference>
<keyword evidence="7" id="KW-1185">Reference proteome</keyword>
<dbReference type="AlphaFoldDB" id="A0A1H7T3T1"/>
<keyword evidence="3 6" id="KW-0238">DNA-binding</keyword>
<dbReference type="CDD" id="cd08440">
    <property type="entry name" value="PBP2_LTTR_like_4"/>
    <property type="match status" value="1"/>
</dbReference>
<dbReference type="OrthoDB" id="8437302at2"/>
<proteinExistence type="inferred from homology"/>
<dbReference type="PANTHER" id="PTHR30419:SF8">
    <property type="entry name" value="NITROGEN ASSIMILATION TRANSCRIPTIONAL ACTIVATOR-RELATED"/>
    <property type="match status" value="1"/>
</dbReference>
<evidence type="ECO:0000313" key="6">
    <source>
        <dbReference type="EMBL" id="SEL78457.1"/>
    </source>
</evidence>